<evidence type="ECO:0000313" key="3">
    <source>
        <dbReference type="EMBL" id="RAI03554.1"/>
    </source>
</evidence>
<protein>
    <submittedName>
        <fullName evidence="3">Response regulator</fullName>
    </submittedName>
</protein>
<dbReference type="RefSeq" id="WP_111342351.1">
    <property type="nucleotide sequence ID" value="NZ_QHHQ01000001.1"/>
</dbReference>
<dbReference type="SMART" id="SM00448">
    <property type="entry name" value="REC"/>
    <property type="match status" value="1"/>
</dbReference>
<dbReference type="SUPFAM" id="SSF52172">
    <property type="entry name" value="CheY-like"/>
    <property type="match status" value="1"/>
</dbReference>
<reference evidence="3 4" key="1">
    <citation type="submission" date="2018-05" db="EMBL/GenBank/DDBJ databases">
        <title>Acuticoccus sediminis sp. nov., isolated from deep-sea sediment of Indian Ocean.</title>
        <authorList>
            <person name="Liu X."/>
            <person name="Lai Q."/>
            <person name="Du Y."/>
            <person name="Sun F."/>
            <person name="Zhang X."/>
            <person name="Wang S."/>
            <person name="Shao Z."/>
        </authorList>
    </citation>
    <scope>NUCLEOTIDE SEQUENCE [LARGE SCALE GENOMIC DNA]</scope>
    <source>
        <strain evidence="3 4">PTG4-2</strain>
    </source>
</reference>
<dbReference type="InterPro" id="IPR001789">
    <property type="entry name" value="Sig_transdc_resp-reg_receiver"/>
</dbReference>
<dbReference type="AlphaFoldDB" id="A0A8B2P0R1"/>
<keyword evidence="1" id="KW-0597">Phosphoprotein</keyword>
<dbReference type="EMBL" id="QHHQ01000001">
    <property type="protein sequence ID" value="RAI03554.1"/>
    <property type="molecule type" value="Genomic_DNA"/>
</dbReference>
<feature type="domain" description="Response regulatory" evidence="2">
    <location>
        <begin position="8"/>
        <end position="120"/>
    </location>
</feature>
<dbReference type="PROSITE" id="PS50110">
    <property type="entry name" value="RESPONSE_REGULATORY"/>
    <property type="match status" value="1"/>
</dbReference>
<organism evidence="3 4">
    <name type="scientific">Acuticoccus sediminis</name>
    <dbReference type="NCBI Taxonomy" id="2184697"/>
    <lineage>
        <taxon>Bacteria</taxon>
        <taxon>Pseudomonadati</taxon>
        <taxon>Pseudomonadota</taxon>
        <taxon>Alphaproteobacteria</taxon>
        <taxon>Hyphomicrobiales</taxon>
        <taxon>Amorphaceae</taxon>
        <taxon>Acuticoccus</taxon>
    </lineage>
</organism>
<dbReference type="Gene3D" id="3.40.50.2300">
    <property type="match status" value="1"/>
</dbReference>
<dbReference type="GO" id="GO:0000160">
    <property type="term" value="P:phosphorelay signal transduction system"/>
    <property type="evidence" value="ECO:0007669"/>
    <property type="project" value="InterPro"/>
</dbReference>
<comment type="caution">
    <text evidence="3">The sequence shown here is derived from an EMBL/GenBank/DDBJ whole genome shotgun (WGS) entry which is preliminary data.</text>
</comment>
<dbReference type="Proteomes" id="UP000249590">
    <property type="component" value="Unassembled WGS sequence"/>
</dbReference>
<proteinExistence type="predicted"/>
<dbReference type="OrthoDB" id="582170at2"/>
<dbReference type="Pfam" id="PF00072">
    <property type="entry name" value="Response_reg"/>
    <property type="match status" value="1"/>
</dbReference>
<name>A0A8B2P0R1_9HYPH</name>
<sequence length="122" mass="13021">MAEPHPLSLLIVEDEAMVLSLLRRGAEAAGCIVRATASSVSEALARFEALSGEIDAVLLDSNLHGVPATPVADRLRAAGVPFLVITGYTAEYVMRITGDAPILRKPFRTTALAEALRTLPRR</sequence>
<evidence type="ECO:0000313" key="4">
    <source>
        <dbReference type="Proteomes" id="UP000249590"/>
    </source>
</evidence>
<dbReference type="InterPro" id="IPR011006">
    <property type="entry name" value="CheY-like_superfamily"/>
</dbReference>
<gene>
    <name evidence="3" type="ORF">DLJ53_03420</name>
</gene>
<evidence type="ECO:0000256" key="1">
    <source>
        <dbReference type="PROSITE-ProRule" id="PRU00169"/>
    </source>
</evidence>
<feature type="modified residue" description="4-aspartylphosphate" evidence="1">
    <location>
        <position position="60"/>
    </location>
</feature>
<accession>A0A8B2P0R1</accession>
<evidence type="ECO:0000259" key="2">
    <source>
        <dbReference type="PROSITE" id="PS50110"/>
    </source>
</evidence>
<keyword evidence="4" id="KW-1185">Reference proteome</keyword>